<dbReference type="Gene3D" id="3.30.700.10">
    <property type="entry name" value="Glycoprotein, Type 4 Pilin"/>
    <property type="match status" value="1"/>
</dbReference>
<dbReference type="InterPro" id="IPR012902">
    <property type="entry name" value="N_methyl_site"/>
</dbReference>
<evidence type="ECO:0000256" key="2">
    <source>
        <dbReference type="ARBA" id="ARBA00021549"/>
    </source>
</evidence>
<proteinExistence type="inferred from homology"/>
<dbReference type="InterPro" id="IPR045584">
    <property type="entry name" value="Pilin-like"/>
</dbReference>
<evidence type="ECO:0000259" key="12">
    <source>
        <dbReference type="Pfam" id="PF12019"/>
    </source>
</evidence>
<keyword evidence="6 11" id="KW-0812">Transmembrane</keyword>
<feature type="transmembrane region" description="Helical" evidence="11">
    <location>
        <begin position="20"/>
        <end position="40"/>
    </location>
</feature>
<comment type="caution">
    <text evidence="13">The sequence shown here is derived from an EMBL/GenBank/DDBJ whole genome shotgun (WGS) entry which is preliminary data.</text>
</comment>
<dbReference type="InterPro" id="IPR022346">
    <property type="entry name" value="T2SS_GspH"/>
</dbReference>
<dbReference type="GO" id="GO:0015627">
    <property type="term" value="C:type II protein secretion system complex"/>
    <property type="evidence" value="ECO:0007669"/>
    <property type="project" value="InterPro"/>
</dbReference>
<keyword evidence="14" id="KW-1185">Reference proteome</keyword>
<dbReference type="Proteomes" id="UP000592294">
    <property type="component" value="Unassembled WGS sequence"/>
</dbReference>
<keyword evidence="8 11" id="KW-0472">Membrane</keyword>
<keyword evidence="4" id="KW-0488">Methylation</keyword>
<evidence type="ECO:0000256" key="4">
    <source>
        <dbReference type="ARBA" id="ARBA00022481"/>
    </source>
</evidence>
<keyword evidence="7 11" id="KW-1133">Transmembrane helix</keyword>
<name>A0A850RD46_9GAMM</name>
<dbReference type="SUPFAM" id="SSF54523">
    <property type="entry name" value="Pili subunits"/>
    <property type="match status" value="1"/>
</dbReference>
<evidence type="ECO:0000256" key="11">
    <source>
        <dbReference type="SAM" id="Phobius"/>
    </source>
</evidence>
<evidence type="ECO:0000256" key="9">
    <source>
        <dbReference type="ARBA" id="ARBA00025772"/>
    </source>
</evidence>
<comment type="similarity">
    <text evidence="9">Belongs to the GSP H family.</text>
</comment>
<keyword evidence="3" id="KW-1003">Cell membrane</keyword>
<dbReference type="NCBIfam" id="TIGR02532">
    <property type="entry name" value="IV_pilin_GFxxxE"/>
    <property type="match status" value="1"/>
</dbReference>
<keyword evidence="5" id="KW-0997">Cell inner membrane</keyword>
<evidence type="ECO:0000313" key="14">
    <source>
        <dbReference type="Proteomes" id="UP000592294"/>
    </source>
</evidence>
<evidence type="ECO:0000256" key="8">
    <source>
        <dbReference type="ARBA" id="ARBA00023136"/>
    </source>
</evidence>
<protein>
    <recommendedName>
        <fullName evidence="2">Type II secretion system protein H</fullName>
    </recommendedName>
    <alternativeName>
        <fullName evidence="10">General secretion pathway protein H</fullName>
    </alternativeName>
</protein>
<evidence type="ECO:0000256" key="6">
    <source>
        <dbReference type="ARBA" id="ARBA00022692"/>
    </source>
</evidence>
<evidence type="ECO:0000256" key="1">
    <source>
        <dbReference type="ARBA" id="ARBA00004377"/>
    </source>
</evidence>
<evidence type="ECO:0000256" key="10">
    <source>
        <dbReference type="ARBA" id="ARBA00030775"/>
    </source>
</evidence>
<evidence type="ECO:0000256" key="7">
    <source>
        <dbReference type="ARBA" id="ARBA00022989"/>
    </source>
</evidence>
<dbReference type="GO" id="GO:0015628">
    <property type="term" value="P:protein secretion by the type II secretion system"/>
    <property type="evidence" value="ECO:0007669"/>
    <property type="project" value="InterPro"/>
</dbReference>
<accession>A0A850RD46</accession>
<evidence type="ECO:0000256" key="5">
    <source>
        <dbReference type="ARBA" id="ARBA00022519"/>
    </source>
</evidence>
<evidence type="ECO:0000256" key="3">
    <source>
        <dbReference type="ARBA" id="ARBA00022475"/>
    </source>
</evidence>
<feature type="domain" description="General secretion pathway GspH" evidence="12">
    <location>
        <begin position="49"/>
        <end position="170"/>
    </location>
</feature>
<dbReference type="Pfam" id="PF12019">
    <property type="entry name" value="GspH"/>
    <property type="match status" value="1"/>
</dbReference>
<dbReference type="AlphaFoldDB" id="A0A850RD46"/>
<reference evidence="13 14" key="1">
    <citation type="submission" date="2020-06" db="EMBL/GenBank/DDBJ databases">
        <title>Whole-genome sequence of Allochromatium humboldtianum DSM 21881, type strain.</title>
        <authorList>
            <person name="Kyndt J.A."/>
            <person name="Meyer T.E."/>
        </authorList>
    </citation>
    <scope>NUCLEOTIDE SEQUENCE [LARGE SCALE GENOMIC DNA]</scope>
    <source>
        <strain evidence="13 14">DSM 21881</strain>
    </source>
</reference>
<sequence>MKVKTSITSYMGGVTLIELMVSLSVLAILATIAIPSYTGFMDRYRLEGAIQGLYADLQFARSESVKCNRRVRVTFTTGSTWSYTISRIGSCTNSSDSTTVTDLKTVGVASFPATQIASTTLTSNTLFFEPRFGNVEHGGSTSGTTLSGEAQVNFQSGQGKQARVLVNLIGRVRYCSPSGSNNLIGIPTC</sequence>
<dbReference type="GO" id="GO:0005886">
    <property type="term" value="C:plasma membrane"/>
    <property type="evidence" value="ECO:0007669"/>
    <property type="project" value="UniProtKB-SubCell"/>
</dbReference>
<dbReference type="EMBL" id="JABZEO010000001">
    <property type="protein sequence ID" value="NVZ07641.1"/>
    <property type="molecule type" value="Genomic_DNA"/>
</dbReference>
<gene>
    <name evidence="13" type="ORF">HW932_00010</name>
</gene>
<comment type="subcellular location">
    <subcellularLocation>
        <location evidence="1">Cell inner membrane</location>
        <topology evidence="1">Single-pass membrane protein</topology>
    </subcellularLocation>
</comment>
<dbReference type="Pfam" id="PF07963">
    <property type="entry name" value="N_methyl"/>
    <property type="match status" value="1"/>
</dbReference>
<dbReference type="PROSITE" id="PS00409">
    <property type="entry name" value="PROKAR_NTER_METHYL"/>
    <property type="match status" value="1"/>
</dbReference>
<organism evidence="13 14">
    <name type="scientific">Allochromatium humboldtianum</name>
    <dbReference type="NCBI Taxonomy" id="504901"/>
    <lineage>
        <taxon>Bacteria</taxon>
        <taxon>Pseudomonadati</taxon>
        <taxon>Pseudomonadota</taxon>
        <taxon>Gammaproteobacteria</taxon>
        <taxon>Chromatiales</taxon>
        <taxon>Chromatiaceae</taxon>
        <taxon>Allochromatium</taxon>
    </lineage>
</organism>
<evidence type="ECO:0000313" key="13">
    <source>
        <dbReference type="EMBL" id="NVZ07641.1"/>
    </source>
</evidence>